<keyword evidence="2" id="KW-1185">Reference proteome</keyword>
<name>A0AAF0JIU2_9CAUD</name>
<sequence length="70" mass="7799">MFDTANTETALFVSQDGATRAQAAFMARPDVATATVYKRHRRHCLIGYAVRLAYKDGSKQDVTNDMLECV</sequence>
<reference evidence="1" key="1">
    <citation type="submission" date="2023-02" db="EMBL/GenBank/DDBJ databases">
        <authorList>
            <person name="Rihtman B."/>
        </authorList>
    </citation>
    <scope>NUCLEOTIDE SEQUENCE</scope>
</reference>
<gene>
    <name evidence="1" type="ORF">ParaKuw1_00023</name>
</gene>
<accession>A0AAF0JIU2</accession>
<evidence type="ECO:0000313" key="2">
    <source>
        <dbReference type="Proteomes" id="UP001218881"/>
    </source>
</evidence>
<evidence type="ECO:0000313" key="1">
    <source>
        <dbReference type="EMBL" id="WFG40856.1"/>
    </source>
</evidence>
<protein>
    <submittedName>
        <fullName evidence="1">Uncharacterized protein</fullName>
    </submittedName>
</protein>
<dbReference type="Proteomes" id="UP001218881">
    <property type="component" value="Segment"/>
</dbReference>
<dbReference type="EMBL" id="OQ376857">
    <property type="protein sequence ID" value="WFG40856.1"/>
    <property type="molecule type" value="Genomic_DNA"/>
</dbReference>
<organism evidence="1 2">
    <name type="scientific">Paracoccus phage ParKuw1</name>
    <dbReference type="NCBI Taxonomy" id="3032415"/>
    <lineage>
        <taxon>Viruses</taxon>
        <taxon>Duplodnaviria</taxon>
        <taxon>Heunggongvirae</taxon>
        <taxon>Uroviricota</taxon>
        <taxon>Caudoviricetes</taxon>
        <taxon>Autographivirales</taxon>
        <taxon>Autographivirales incertae sedis</taxon>
        <taxon>Kuwvirus</taxon>
        <taxon>Kuwvirus ParKuw1</taxon>
    </lineage>
</organism>
<proteinExistence type="predicted"/>